<organism evidence="2 3">
    <name type="scientific">Araneus ventricosus</name>
    <name type="common">Orbweaver spider</name>
    <name type="synonym">Epeira ventricosa</name>
    <dbReference type="NCBI Taxonomy" id="182803"/>
    <lineage>
        <taxon>Eukaryota</taxon>
        <taxon>Metazoa</taxon>
        <taxon>Ecdysozoa</taxon>
        <taxon>Arthropoda</taxon>
        <taxon>Chelicerata</taxon>
        <taxon>Arachnida</taxon>
        <taxon>Araneae</taxon>
        <taxon>Araneomorphae</taxon>
        <taxon>Entelegynae</taxon>
        <taxon>Araneoidea</taxon>
        <taxon>Araneidae</taxon>
        <taxon>Araneus</taxon>
    </lineage>
</organism>
<dbReference type="InterPro" id="IPR005043">
    <property type="entry name" value="XPO2_C"/>
</dbReference>
<proteinExistence type="predicted"/>
<dbReference type="InterPro" id="IPR011989">
    <property type="entry name" value="ARM-like"/>
</dbReference>
<dbReference type="AlphaFoldDB" id="A0A4Y2RZW9"/>
<dbReference type="EMBL" id="BGPR01148292">
    <property type="protein sequence ID" value="GBN80500.1"/>
    <property type="molecule type" value="Genomic_DNA"/>
</dbReference>
<reference evidence="2 3" key="1">
    <citation type="journal article" date="2019" name="Sci. Rep.">
        <title>Orb-weaving spider Araneus ventricosus genome elucidates the spidroin gene catalogue.</title>
        <authorList>
            <person name="Kono N."/>
            <person name="Nakamura H."/>
            <person name="Ohtoshi R."/>
            <person name="Moran D.A.P."/>
            <person name="Shinohara A."/>
            <person name="Yoshida Y."/>
            <person name="Fujiwara M."/>
            <person name="Mori M."/>
            <person name="Tomita M."/>
            <person name="Arakawa K."/>
        </authorList>
    </citation>
    <scope>NUCLEOTIDE SEQUENCE [LARGE SCALE GENOMIC DNA]</scope>
</reference>
<feature type="non-terminal residue" evidence="2">
    <location>
        <position position="1"/>
    </location>
</feature>
<dbReference type="OrthoDB" id="3268246at2759"/>
<protein>
    <submittedName>
        <fullName evidence="2">Exportin-2</fullName>
    </submittedName>
</protein>
<accession>A0A4Y2RZW9</accession>
<dbReference type="GO" id="GO:0031267">
    <property type="term" value="F:small GTPase binding"/>
    <property type="evidence" value="ECO:0007669"/>
    <property type="project" value="InterPro"/>
</dbReference>
<gene>
    <name evidence="2" type="primary">Cse1l_0</name>
    <name evidence="2" type="ORF">AVEN_191231_1</name>
</gene>
<name>A0A4Y2RZW9_ARAVE</name>
<sequence length="74" mass="8390">ISLFELPEDDSIPEDEHYIEVDETPGYQSAYCQLLFAGKSEHDPINGQVPDARLHLAHSLKKLSVNHPGKVRFF</sequence>
<feature type="domain" description="Exportin-2 C-terminal" evidence="1">
    <location>
        <begin position="1"/>
        <end position="72"/>
    </location>
</feature>
<evidence type="ECO:0000259" key="1">
    <source>
        <dbReference type="Pfam" id="PF03378"/>
    </source>
</evidence>
<dbReference type="Gene3D" id="1.25.10.10">
    <property type="entry name" value="Leucine-rich Repeat Variant"/>
    <property type="match status" value="1"/>
</dbReference>
<dbReference type="Proteomes" id="UP000499080">
    <property type="component" value="Unassembled WGS sequence"/>
</dbReference>
<evidence type="ECO:0000313" key="3">
    <source>
        <dbReference type="Proteomes" id="UP000499080"/>
    </source>
</evidence>
<evidence type="ECO:0000313" key="2">
    <source>
        <dbReference type="EMBL" id="GBN80500.1"/>
    </source>
</evidence>
<comment type="caution">
    <text evidence="2">The sequence shown here is derived from an EMBL/GenBank/DDBJ whole genome shotgun (WGS) entry which is preliminary data.</text>
</comment>
<dbReference type="Pfam" id="PF03378">
    <property type="entry name" value="CAS_CSE1"/>
    <property type="match status" value="1"/>
</dbReference>
<keyword evidence="3" id="KW-1185">Reference proteome</keyword>